<dbReference type="CDD" id="cd14792">
    <property type="entry name" value="GH27"/>
    <property type="match status" value="1"/>
</dbReference>
<dbReference type="Gene3D" id="3.20.20.70">
    <property type="entry name" value="Aldolase class I"/>
    <property type="match status" value="1"/>
</dbReference>
<dbReference type="CAZy" id="GH27">
    <property type="family name" value="Glycoside Hydrolase Family 27"/>
</dbReference>
<comment type="catalytic activity">
    <reaction evidence="5">
        <text>Hydrolysis of terminal, non-reducing alpha-D-galactose residues in alpha-D-galactosides, including galactose oligosaccharides, galactomannans and galactolipids.</text>
        <dbReference type="EC" id="3.2.1.22"/>
    </reaction>
</comment>
<dbReference type="InterPro" id="IPR041233">
    <property type="entry name" value="Melibiase_C"/>
</dbReference>
<evidence type="ECO:0000256" key="2">
    <source>
        <dbReference type="ARBA" id="ARBA00022729"/>
    </source>
</evidence>
<dbReference type="KEGG" id="aba:Acid345_3249"/>
<evidence type="ECO:0000259" key="7">
    <source>
        <dbReference type="Pfam" id="PF17801"/>
    </source>
</evidence>
<keyword evidence="4 5" id="KW-0326">Glycosidase</keyword>
<dbReference type="Gene3D" id="2.60.40.1180">
    <property type="entry name" value="Golgi alpha-mannosidase II"/>
    <property type="match status" value="1"/>
</dbReference>
<dbReference type="Pfam" id="PF17801">
    <property type="entry name" value="Melibiase_C"/>
    <property type="match status" value="1"/>
</dbReference>
<feature type="chain" id="PRO_5004191378" description="Alpha-galactosidase" evidence="6">
    <location>
        <begin position="18"/>
        <end position="445"/>
    </location>
</feature>
<dbReference type="STRING" id="204669.Acid345_3249"/>
<evidence type="ECO:0000256" key="1">
    <source>
        <dbReference type="ARBA" id="ARBA00009743"/>
    </source>
</evidence>
<proteinExistence type="inferred from homology"/>
<dbReference type="GO" id="GO:0005975">
    <property type="term" value="P:carbohydrate metabolic process"/>
    <property type="evidence" value="ECO:0007669"/>
    <property type="project" value="InterPro"/>
</dbReference>
<keyword evidence="5" id="KW-1015">Disulfide bond</keyword>
<dbReference type="PRINTS" id="PR00740">
    <property type="entry name" value="GLHYDRLASE27"/>
</dbReference>
<dbReference type="InterPro" id="IPR017853">
    <property type="entry name" value="GH"/>
</dbReference>
<protein>
    <recommendedName>
        <fullName evidence="5">Alpha-galactosidase</fullName>
        <ecNumber evidence="5">3.2.1.22</ecNumber>
    </recommendedName>
    <alternativeName>
        <fullName evidence="5">Melibiase</fullName>
    </alternativeName>
</protein>
<dbReference type="InterPro" id="IPR013785">
    <property type="entry name" value="Aldolase_TIM"/>
</dbReference>
<dbReference type="AlphaFoldDB" id="Q1ILK0"/>
<keyword evidence="2 6" id="KW-0732">Signal</keyword>
<dbReference type="InterPro" id="IPR013780">
    <property type="entry name" value="Glyco_hydro_b"/>
</dbReference>
<evidence type="ECO:0000256" key="5">
    <source>
        <dbReference type="RuleBase" id="RU361168"/>
    </source>
</evidence>
<dbReference type="PROSITE" id="PS51257">
    <property type="entry name" value="PROKAR_LIPOPROTEIN"/>
    <property type="match status" value="1"/>
</dbReference>
<keyword evidence="3 5" id="KW-0378">Hydrolase</keyword>
<dbReference type="EC" id="3.2.1.22" evidence="5"/>
<dbReference type="RefSeq" id="WP_011524049.1">
    <property type="nucleotide sequence ID" value="NC_008009.1"/>
</dbReference>
<name>Q1ILK0_KORVE</name>
<organism evidence="8 9">
    <name type="scientific">Koribacter versatilis (strain Ellin345)</name>
    <dbReference type="NCBI Taxonomy" id="204669"/>
    <lineage>
        <taxon>Bacteria</taxon>
        <taxon>Pseudomonadati</taxon>
        <taxon>Acidobacteriota</taxon>
        <taxon>Terriglobia</taxon>
        <taxon>Terriglobales</taxon>
        <taxon>Candidatus Korobacteraceae</taxon>
        <taxon>Candidatus Korobacter</taxon>
    </lineage>
</organism>
<dbReference type="EnsemblBacteria" id="ABF42250">
    <property type="protein sequence ID" value="ABF42250"/>
    <property type="gene ID" value="Acid345_3249"/>
</dbReference>
<dbReference type="eggNOG" id="COG1501">
    <property type="taxonomic scope" value="Bacteria"/>
</dbReference>
<dbReference type="Proteomes" id="UP000002432">
    <property type="component" value="Chromosome"/>
</dbReference>
<feature type="signal peptide" evidence="6">
    <location>
        <begin position="1"/>
        <end position="17"/>
    </location>
</feature>
<evidence type="ECO:0000256" key="3">
    <source>
        <dbReference type="ARBA" id="ARBA00022801"/>
    </source>
</evidence>
<gene>
    <name evidence="8" type="ordered locus">Acid345_3249</name>
</gene>
<sequence length="445" mass="49190">MKRAIFVALIFSAVSCAQTELAPTPPMGWNSWNSYGQTISEADVRATADVMAQKLKAFGWQYVVIDEGWYVLKPGGDAKLYQFRMDENGRFLPAESRFPSAKDDGMKAIADYVHSLGLKFGIHVIRGIPREAVAKNLPIAGSSFHAAEAADTSDVCPWNAYNYGLKDNAAGQAYYDSIAKLYASWGVDFIKIDCISSHPYKGAEIRMISEALHKSGRAMVLSLSPGPTPLEKADEVAKYAEMWRISDDFWDHWGVWKGHEWSQGLKAQFENAAKWSAHQTPGHRPDNDMLPLGYLGPHPGEGEVRNTQFTADEQKTLMTLWAISRSPLMMGGNLTKMDEATLGVLTNKSVIALDQQSHNGKQVINDGNTVVWFAEGLSPIAGYVAVFNISDREQSVKYSWKELGLAEGARVARDVWAERSLGKQEGVNLKLAPHACVLYQLSLLK</sequence>
<evidence type="ECO:0000313" key="8">
    <source>
        <dbReference type="EMBL" id="ABF42250.1"/>
    </source>
</evidence>
<evidence type="ECO:0000313" key="9">
    <source>
        <dbReference type="Proteomes" id="UP000002432"/>
    </source>
</evidence>
<comment type="similarity">
    <text evidence="1 5">Belongs to the glycosyl hydrolase 27 family.</text>
</comment>
<dbReference type="Pfam" id="PF16499">
    <property type="entry name" value="Melibiase_2"/>
    <property type="match status" value="2"/>
</dbReference>
<accession>Q1ILK0</accession>
<feature type="domain" description="Alpha galactosidase C-terminal" evidence="7">
    <location>
        <begin position="367"/>
        <end position="441"/>
    </location>
</feature>
<dbReference type="PANTHER" id="PTHR11452">
    <property type="entry name" value="ALPHA-GALACTOSIDASE/ALPHA-N-ACETYLGALACTOSAMINIDASE"/>
    <property type="match status" value="1"/>
</dbReference>
<reference evidence="8 9" key="1">
    <citation type="journal article" date="2009" name="Appl. Environ. Microbiol.">
        <title>Three genomes from the phylum Acidobacteria provide insight into the lifestyles of these microorganisms in soils.</title>
        <authorList>
            <person name="Ward N.L."/>
            <person name="Challacombe J.F."/>
            <person name="Janssen P.H."/>
            <person name="Henrissat B."/>
            <person name="Coutinho P.M."/>
            <person name="Wu M."/>
            <person name="Xie G."/>
            <person name="Haft D.H."/>
            <person name="Sait M."/>
            <person name="Badger J."/>
            <person name="Barabote R.D."/>
            <person name="Bradley B."/>
            <person name="Brettin T.S."/>
            <person name="Brinkac L.M."/>
            <person name="Bruce D."/>
            <person name="Creasy T."/>
            <person name="Daugherty S.C."/>
            <person name="Davidsen T.M."/>
            <person name="DeBoy R.T."/>
            <person name="Detter J.C."/>
            <person name="Dodson R.J."/>
            <person name="Durkin A.S."/>
            <person name="Ganapathy A."/>
            <person name="Gwinn-Giglio M."/>
            <person name="Han C.S."/>
            <person name="Khouri H."/>
            <person name="Kiss H."/>
            <person name="Kothari S.P."/>
            <person name="Madupu R."/>
            <person name="Nelson K.E."/>
            <person name="Nelson W.C."/>
            <person name="Paulsen I."/>
            <person name="Penn K."/>
            <person name="Ren Q."/>
            <person name="Rosovitz M.J."/>
            <person name="Selengut J.D."/>
            <person name="Shrivastava S."/>
            <person name="Sullivan S.A."/>
            <person name="Tapia R."/>
            <person name="Thompson L.S."/>
            <person name="Watkins K.L."/>
            <person name="Yang Q."/>
            <person name="Yu C."/>
            <person name="Zafar N."/>
            <person name="Zhou L."/>
            <person name="Kuske C.R."/>
        </authorList>
    </citation>
    <scope>NUCLEOTIDE SEQUENCE [LARGE SCALE GENOMIC DNA]</scope>
    <source>
        <strain evidence="8 9">Ellin345</strain>
    </source>
</reference>
<dbReference type="HOGENOM" id="CLU_013093_5_0_0"/>
<dbReference type="SUPFAM" id="SSF51445">
    <property type="entry name" value="(Trans)glycosidases"/>
    <property type="match status" value="1"/>
</dbReference>
<keyword evidence="9" id="KW-1185">Reference proteome</keyword>
<dbReference type="SUPFAM" id="SSF51011">
    <property type="entry name" value="Glycosyl hydrolase domain"/>
    <property type="match status" value="1"/>
</dbReference>
<dbReference type="GO" id="GO:0004557">
    <property type="term" value="F:alpha-galactosidase activity"/>
    <property type="evidence" value="ECO:0007669"/>
    <property type="project" value="UniProtKB-EC"/>
</dbReference>
<dbReference type="EMBL" id="CP000360">
    <property type="protein sequence ID" value="ABF42250.1"/>
    <property type="molecule type" value="Genomic_DNA"/>
</dbReference>
<evidence type="ECO:0000256" key="4">
    <source>
        <dbReference type="ARBA" id="ARBA00023295"/>
    </source>
</evidence>
<dbReference type="PANTHER" id="PTHR11452:SF42">
    <property type="entry name" value="ALPHA-GALACTOSIDASE"/>
    <property type="match status" value="1"/>
</dbReference>
<dbReference type="InterPro" id="IPR002241">
    <property type="entry name" value="Glyco_hydro_27"/>
</dbReference>
<evidence type="ECO:0000256" key="6">
    <source>
        <dbReference type="SAM" id="SignalP"/>
    </source>
</evidence>